<keyword evidence="1" id="KW-0378">Hydrolase</keyword>
<accession>A0AAW0GZY5</accession>
<sequence length="340" mass="38732">MLSLESYKNTTTSRGFKYHYYFAPAKQSKPTLLFCHGFPSTSQDWHRMIPHYEQQGYGIVAPDMLGYGGTDKPVDPAAYKGTLMAKDMVEILDAENVGKAIAIGHDWGVITVSRLVNVAPDRIYAYAFLALAYILPDPEWSYERTLKQNKELVGRELFGYWKFFSREDGAKKIEDNWDSFFGVVFPEHIDSWRKQPADSTLEATMDKVAGKILPLPHYLSEEDRKIMSEVLLKGGLTAPTCYYKVQLNGDRLADDRTIPQERYIPPTSSPIFYAGGTEDSVCIPSMQRQVFKDPRFKDHQVTNREFEAGHWFILSHANELNAELAPWIESVVAQIEKPSL</sequence>
<comment type="caution">
    <text evidence="4">The sequence shown here is derived from an EMBL/GenBank/DDBJ whole genome shotgun (WGS) entry which is preliminary data.</text>
</comment>
<evidence type="ECO:0000313" key="5">
    <source>
        <dbReference type="Proteomes" id="UP001385951"/>
    </source>
</evidence>
<evidence type="ECO:0000256" key="2">
    <source>
        <dbReference type="ARBA" id="ARBA00038334"/>
    </source>
</evidence>
<evidence type="ECO:0000256" key="1">
    <source>
        <dbReference type="ARBA" id="ARBA00022801"/>
    </source>
</evidence>
<dbReference type="Pfam" id="PF00561">
    <property type="entry name" value="Abhydrolase_1"/>
    <property type="match status" value="1"/>
</dbReference>
<dbReference type="PRINTS" id="PR00412">
    <property type="entry name" value="EPOXHYDRLASE"/>
</dbReference>
<dbReference type="GO" id="GO:0016787">
    <property type="term" value="F:hydrolase activity"/>
    <property type="evidence" value="ECO:0007669"/>
    <property type="project" value="UniProtKB-KW"/>
</dbReference>
<dbReference type="InterPro" id="IPR029058">
    <property type="entry name" value="AB_hydrolase_fold"/>
</dbReference>
<protein>
    <recommendedName>
        <fullName evidence="3">AB hydrolase-1 domain-containing protein</fullName>
    </recommendedName>
</protein>
<dbReference type="Gene3D" id="3.40.50.1820">
    <property type="entry name" value="alpha/beta hydrolase"/>
    <property type="match status" value="1"/>
</dbReference>
<dbReference type="Proteomes" id="UP001385951">
    <property type="component" value="Unassembled WGS sequence"/>
</dbReference>
<organism evidence="4 5">
    <name type="scientific">Cerrena zonata</name>
    <dbReference type="NCBI Taxonomy" id="2478898"/>
    <lineage>
        <taxon>Eukaryota</taxon>
        <taxon>Fungi</taxon>
        <taxon>Dikarya</taxon>
        <taxon>Basidiomycota</taxon>
        <taxon>Agaricomycotina</taxon>
        <taxon>Agaricomycetes</taxon>
        <taxon>Polyporales</taxon>
        <taxon>Cerrenaceae</taxon>
        <taxon>Cerrena</taxon>
    </lineage>
</organism>
<dbReference type="AlphaFoldDB" id="A0AAW0GZY5"/>
<name>A0AAW0GZY5_9APHY</name>
<feature type="domain" description="AB hydrolase-1" evidence="3">
    <location>
        <begin position="30"/>
        <end position="315"/>
    </location>
</feature>
<dbReference type="InterPro" id="IPR000639">
    <property type="entry name" value="Epox_hydrolase-like"/>
</dbReference>
<comment type="similarity">
    <text evidence="2">Belongs to the AB hydrolase superfamily. Epoxide hydrolase family.</text>
</comment>
<proteinExistence type="inferred from homology"/>
<gene>
    <name evidence="4" type="ORF">QCA50_001089</name>
</gene>
<keyword evidence="5" id="KW-1185">Reference proteome</keyword>
<dbReference type="InterPro" id="IPR000073">
    <property type="entry name" value="AB_hydrolase_1"/>
</dbReference>
<dbReference type="EMBL" id="JASBNA010000001">
    <property type="protein sequence ID" value="KAK7696432.1"/>
    <property type="molecule type" value="Genomic_DNA"/>
</dbReference>
<evidence type="ECO:0000259" key="3">
    <source>
        <dbReference type="Pfam" id="PF00561"/>
    </source>
</evidence>
<evidence type="ECO:0000313" key="4">
    <source>
        <dbReference type="EMBL" id="KAK7696432.1"/>
    </source>
</evidence>
<dbReference type="PANTHER" id="PTHR43329">
    <property type="entry name" value="EPOXIDE HYDROLASE"/>
    <property type="match status" value="1"/>
</dbReference>
<reference evidence="4 5" key="1">
    <citation type="submission" date="2022-09" db="EMBL/GenBank/DDBJ databases">
        <authorList>
            <person name="Palmer J.M."/>
        </authorList>
    </citation>
    <scope>NUCLEOTIDE SEQUENCE [LARGE SCALE GENOMIC DNA]</scope>
    <source>
        <strain evidence="4 5">DSM 7382</strain>
    </source>
</reference>
<dbReference type="SUPFAM" id="SSF53474">
    <property type="entry name" value="alpha/beta-Hydrolases"/>
    <property type="match status" value="1"/>
</dbReference>